<evidence type="ECO:0000256" key="1">
    <source>
        <dbReference type="SAM" id="Phobius"/>
    </source>
</evidence>
<accession>A0A1B0AYX6</accession>
<evidence type="ECO:0000313" key="3">
    <source>
        <dbReference type="Proteomes" id="UP000092460"/>
    </source>
</evidence>
<keyword evidence="3" id="KW-1185">Reference proteome</keyword>
<reference evidence="2" key="2">
    <citation type="submission" date="2020-05" db="UniProtKB">
        <authorList>
            <consortium name="EnsemblMetazoa"/>
        </authorList>
    </citation>
    <scope>IDENTIFICATION</scope>
    <source>
        <strain evidence="2">IAEA</strain>
    </source>
</reference>
<keyword evidence="1" id="KW-0472">Membrane</keyword>
<dbReference type="EnsemblMetazoa" id="GPPI013407-RA">
    <property type="protein sequence ID" value="GPPI013407-PA"/>
    <property type="gene ID" value="GPPI013407"/>
</dbReference>
<protein>
    <submittedName>
        <fullName evidence="2">Uncharacterized protein</fullName>
    </submittedName>
</protein>
<reference evidence="3" key="1">
    <citation type="submission" date="2015-01" db="EMBL/GenBank/DDBJ databases">
        <authorList>
            <person name="Aksoy S."/>
            <person name="Warren W."/>
            <person name="Wilson R.K."/>
        </authorList>
    </citation>
    <scope>NUCLEOTIDE SEQUENCE [LARGE SCALE GENOMIC DNA]</scope>
    <source>
        <strain evidence="3">IAEA</strain>
    </source>
</reference>
<dbReference type="Proteomes" id="UP000092460">
    <property type="component" value="Unassembled WGS sequence"/>
</dbReference>
<organism evidence="2 3">
    <name type="scientific">Glossina palpalis gambiensis</name>
    <dbReference type="NCBI Taxonomy" id="67801"/>
    <lineage>
        <taxon>Eukaryota</taxon>
        <taxon>Metazoa</taxon>
        <taxon>Ecdysozoa</taxon>
        <taxon>Arthropoda</taxon>
        <taxon>Hexapoda</taxon>
        <taxon>Insecta</taxon>
        <taxon>Pterygota</taxon>
        <taxon>Neoptera</taxon>
        <taxon>Endopterygota</taxon>
        <taxon>Diptera</taxon>
        <taxon>Brachycera</taxon>
        <taxon>Muscomorpha</taxon>
        <taxon>Hippoboscoidea</taxon>
        <taxon>Glossinidae</taxon>
        <taxon>Glossina</taxon>
    </lineage>
</organism>
<sequence>MFDIKLMLLVLLHLWFVFHFIFIVVLPSADDAFSFSCIETFVCGGLNLKYPLTSNITVQQLNQESKQK</sequence>
<dbReference type="AlphaFoldDB" id="A0A1B0AYX6"/>
<keyword evidence="1" id="KW-0812">Transmembrane</keyword>
<keyword evidence="1" id="KW-1133">Transmembrane helix</keyword>
<dbReference type="EMBL" id="JXJN01006043">
    <property type="status" value="NOT_ANNOTATED_CDS"/>
    <property type="molecule type" value="Genomic_DNA"/>
</dbReference>
<dbReference type="VEuPathDB" id="VectorBase:GPPI013407"/>
<feature type="transmembrane region" description="Helical" evidence="1">
    <location>
        <begin position="6"/>
        <end position="26"/>
    </location>
</feature>
<name>A0A1B0AYX6_9MUSC</name>
<evidence type="ECO:0000313" key="2">
    <source>
        <dbReference type="EnsemblMetazoa" id="GPPI013407-PA"/>
    </source>
</evidence>
<proteinExistence type="predicted"/>